<proteinExistence type="predicted"/>
<accession>A0A8R1YTS9</accession>
<evidence type="ECO:0000256" key="1">
    <source>
        <dbReference type="SAM" id="MobiDB-lite"/>
    </source>
</evidence>
<dbReference type="AlphaFoldDB" id="A0A2A6CR40"/>
<gene>
    <name evidence="3" type="primary">WBGene00206200</name>
</gene>
<keyword evidence="2" id="KW-0732">Signal</keyword>
<sequence length="75" mass="8332">MRTGLLVLISLILVLVAVDGRPQKPHHPRQDPRLDPALSPSLQTGHSSSLSEVHNDSLDVVNVPKKRTRRGLVRR</sequence>
<feature type="compositionally biased region" description="Polar residues" evidence="1">
    <location>
        <begin position="40"/>
        <end position="52"/>
    </location>
</feature>
<organism evidence="3 4">
    <name type="scientific">Pristionchus pacificus</name>
    <name type="common">Parasitic nematode worm</name>
    <dbReference type="NCBI Taxonomy" id="54126"/>
    <lineage>
        <taxon>Eukaryota</taxon>
        <taxon>Metazoa</taxon>
        <taxon>Ecdysozoa</taxon>
        <taxon>Nematoda</taxon>
        <taxon>Chromadorea</taxon>
        <taxon>Rhabditida</taxon>
        <taxon>Rhabditina</taxon>
        <taxon>Diplogasteromorpha</taxon>
        <taxon>Diplogasteroidea</taxon>
        <taxon>Neodiplogasteridae</taxon>
        <taxon>Pristionchus</taxon>
    </lineage>
</organism>
<feature type="signal peptide" evidence="2">
    <location>
        <begin position="1"/>
        <end position="20"/>
    </location>
</feature>
<feature type="compositionally biased region" description="Basic residues" evidence="1">
    <location>
        <begin position="64"/>
        <end position="75"/>
    </location>
</feature>
<reference evidence="4" key="1">
    <citation type="journal article" date="2008" name="Nat. Genet.">
        <title>The Pristionchus pacificus genome provides a unique perspective on nematode lifestyle and parasitism.</title>
        <authorList>
            <person name="Dieterich C."/>
            <person name="Clifton S.W."/>
            <person name="Schuster L.N."/>
            <person name="Chinwalla A."/>
            <person name="Delehaunty K."/>
            <person name="Dinkelacker I."/>
            <person name="Fulton L."/>
            <person name="Fulton R."/>
            <person name="Godfrey J."/>
            <person name="Minx P."/>
            <person name="Mitreva M."/>
            <person name="Roeseler W."/>
            <person name="Tian H."/>
            <person name="Witte H."/>
            <person name="Yang S.P."/>
            <person name="Wilson R.K."/>
            <person name="Sommer R.J."/>
        </authorList>
    </citation>
    <scope>NUCLEOTIDE SEQUENCE [LARGE SCALE GENOMIC DNA]</scope>
    <source>
        <strain evidence="4">PS312</strain>
    </source>
</reference>
<evidence type="ECO:0000313" key="4">
    <source>
        <dbReference type="Proteomes" id="UP000005239"/>
    </source>
</evidence>
<feature type="chain" id="PRO_5043736124" evidence="2">
    <location>
        <begin position="21"/>
        <end position="75"/>
    </location>
</feature>
<feature type="region of interest" description="Disordered" evidence="1">
    <location>
        <begin position="20"/>
        <end position="75"/>
    </location>
</feature>
<accession>A0A2A6CR40</accession>
<protein>
    <submittedName>
        <fullName evidence="3">Uncharacterized protein</fullName>
    </submittedName>
</protein>
<dbReference type="EnsemblMetazoa" id="PPA33340.1">
    <property type="protein sequence ID" value="PPA33340.1"/>
    <property type="gene ID" value="WBGene00206200"/>
</dbReference>
<evidence type="ECO:0000256" key="2">
    <source>
        <dbReference type="SAM" id="SignalP"/>
    </source>
</evidence>
<reference evidence="3" key="2">
    <citation type="submission" date="2022-06" db="UniProtKB">
        <authorList>
            <consortium name="EnsemblMetazoa"/>
        </authorList>
    </citation>
    <scope>IDENTIFICATION</scope>
    <source>
        <strain evidence="3">PS312</strain>
    </source>
</reference>
<name>A0A2A6CR40_PRIPA</name>
<evidence type="ECO:0000313" key="3">
    <source>
        <dbReference type="EnsemblMetazoa" id="PPA33340.1"/>
    </source>
</evidence>
<dbReference type="Proteomes" id="UP000005239">
    <property type="component" value="Unassembled WGS sequence"/>
</dbReference>
<keyword evidence="4" id="KW-1185">Reference proteome</keyword>